<accession>A0ABU5VAZ2</accession>
<dbReference type="Gene3D" id="2.170.130.10">
    <property type="entry name" value="TonB-dependent receptor, plug domain"/>
    <property type="match status" value="1"/>
</dbReference>
<keyword evidence="13" id="KW-0675">Receptor</keyword>
<evidence type="ECO:0000256" key="7">
    <source>
        <dbReference type="ARBA" id="ARBA00023237"/>
    </source>
</evidence>
<dbReference type="Pfam" id="PF00593">
    <property type="entry name" value="TonB_dep_Rec_b-barrel"/>
    <property type="match status" value="1"/>
</dbReference>
<evidence type="ECO:0000256" key="2">
    <source>
        <dbReference type="ARBA" id="ARBA00022448"/>
    </source>
</evidence>
<dbReference type="PANTHER" id="PTHR47234">
    <property type="match status" value="1"/>
</dbReference>
<evidence type="ECO:0000256" key="9">
    <source>
        <dbReference type="RuleBase" id="RU003357"/>
    </source>
</evidence>
<reference evidence="13 14" key="1">
    <citation type="submission" date="2023-12" db="EMBL/GenBank/DDBJ databases">
        <title>Stenotrophomonas guangdongensis sp. nov., isolated from wilted pepper plants (Capsicum annuum).</title>
        <authorList>
            <person name="Qiu M."/>
            <person name="Li Y."/>
            <person name="Liu Q."/>
            <person name="Zhang X."/>
            <person name="Huang Y."/>
            <person name="Guo R."/>
            <person name="Hu M."/>
            <person name="Zhou J."/>
            <person name="Zhou X."/>
        </authorList>
    </citation>
    <scope>NUCLEOTIDE SEQUENCE [LARGE SCALE GENOMIC DNA]</scope>
    <source>
        <strain evidence="13 14">MH1</strain>
    </source>
</reference>
<keyword evidence="6 8" id="KW-0472">Membrane</keyword>
<dbReference type="PANTHER" id="PTHR47234:SF1">
    <property type="entry name" value="TONB-DEPENDENT RECEPTOR"/>
    <property type="match status" value="1"/>
</dbReference>
<keyword evidence="4 8" id="KW-0812">Transmembrane</keyword>
<keyword evidence="3 8" id="KW-1134">Transmembrane beta strand</keyword>
<comment type="caution">
    <text evidence="13">The sequence shown here is derived from an EMBL/GenBank/DDBJ whole genome shotgun (WGS) entry which is preliminary data.</text>
</comment>
<evidence type="ECO:0000256" key="8">
    <source>
        <dbReference type="PROSITE-ProRule" id="PRU01360"/>
    </source>
</evidence>
<dbReference type="Pfam" id="PF07715">
    <property type="entry name" value="Plug"/>
    <property type="match status" value="1"/>
</dbReference>
<feature type="domain" description="TonB-dependent receptor-like beta-barrel" evidence="11">
    <location>
        <begin position="395"/>
        <end position="890"/>
    </location>
</feature>
<evidence type="ECO:0000256" key="1">
    <source>
        <dbReference type="ARBA" id="ARBA00004571"/>
    </source>
</evidence>
<dbReference type="InterPro" id="IPR000531">
    <property type="entry name" value="Beta-barrel_TonB"/>
</dbReference>
<feature type="chain" id="PRO_5046944933" evidence="10">
    <location>
        <begin position="26"/>
        <end position="927"/>
    </location>
</feature>
<dbReference type="InterPro" id="IPR039426">
    <property type="entry name" value="TonB-dep_rcpt-like"/>
</dbReference>
<comment type="subcellular location">
    <subcellularLocation>
        <location evidence="1 8">Cell outer membrane</location>
        <topology evidence="1 8">Multi-pass membrane protein</topology>
    </subcellularLocation>
</comment>
<evidence type="ECO:0000256" key="3">
    <source>
        <dbReference type="ARBA" id="ARBA00022452"/>
    </source>
</evidence>
<dbReference type="InterPro" id="IPR037066">
    <property type="entry name" value="Plug_dom_sf"/>
</dbReference>
<protein>
    <submittedName>
        <fullName evidence="13">TonB-dependent receptor</fullName>
    </submittedName>
</protein>
<feature type="signal peptide" evidence="10">
    <location>
        <begin position="1"/>
        <end position="25"/>
    </location>
</feature>
<sequence length="927" mass="103025">MRGLPQRCTIATAIGLALLPGLSLAQQATNEAGARTLDKVEVTGSRIKRTEIEGIDPVQMITAEDLEHQGFANVYDALSNITANTGVFVGEENTNNFNANAQALNLRGFGPGYTLVLLNGRRIPMLPKPAGTVSGNVTNLAMIPTSAVDRVEILTSGASAIYGSDAVAGVVNVILKDKVEGTTLSYRHGDTVHGGGRSERVSVTTGFEFGDTQVTAGLEWDRRWPIQGNQRRWFASPDRSPDPDYRDPTQVMSFWDRESGWDLLDISGRCDPLGYVPAKPGSATGPERYCGDNDFDSYTVRNGRKRLFGFLNATHALGEHELYATALSTRSRADAGMYRYGYAVDYEVVDDMQAAQPNAVAWRHAYRTFRNNEFPGSNQKFKENNDVIIAGIRGAVGRFDYSLNYNYGRYRYRDTIERFNDKAMMGLLFGEEGRDWSLPWAGSRWVRVGAGSLDANLMPNGNIDFFGQLSPEVFRDVMHTSVGDGRSTSQSFTADLSGNLFDLPAGPLAFAAVAEATRDSYRFITDQPTVDGDIYGWSGIRGSGKRNHYAVGTEFSVPLLAAGSGFGQWDAKLAARYDHYDDASDVGGAFTWQAGLSWRPSDWLLLRASHATSFRAPDMHVMFAERSSAYTSGVDYLSCVQQEGLQRGQSWQGCGDDYGTGSIRQYSEGDPGLHEEKGSSDTLGMVAQIGQNHSFTLDWYRIKLEEQVGLIGADAVLRYAAECALGFDAQGLDVDPNSPKCQTMLARVQRGGRNDSVLSVITSPFNTGMYQQNGIDASWSSTLPTDHWGRFSARIGYTHILKTLSRYLPEDAVENIRDRQWNSEFRTRSNMTLGWDYKRFSSYLHFNRLGSSPVRWADSYERFRPWMTVNLSLAYRATEQLSFNLAVVNLFDKTPYRHASEKWWPYADITKYNPVGTEYFMTVEYKL</sequence>
<keyword evidence="10" id="KW-0732">Signal</keyword>
<feature type="domain" description="TonB-dependent receptor plug" evidence="12">
    <location>
        <begin position="57"/>
        <end position="170"/>
    </location>
</feature>
<name>A0ABU5VAZ2_9GAMM</name>
<evidence type="ECO:0000259" key="12">
    <source>
        <dbReference type="Pfam" id="PF07715"/>
    </source>
</evidence>
<evidence type="ECO:0000313" key="14">
    <source>
        <dbReference type="Proteomes" id="UP001301653"/>
    </source>
</evidence>
<evidence type="ECO:0000256" key="4">
    <source>
        <dbReference type="ARBA" id="ARBA00022692"/>
    </source>
</evidence>
<gene>
    <name evidence="13" type="ORF">VA603_19055</name>
</gene>
<dbReference type="Proteomes" id="UP001301653">
    <property type="component" value="Unassembled WGS sequence"/>
</dbReference>
<evidence type="ECO:0000256" key="6">
    <source>
        <dbReference type="ARBA" id="ARBA00023136"/>
    </source>
</evidence>
<dbReference type="RefSeq" id="WP_323439764.1">
    <property type="nucleotide sequence ID" value="NZ_JAYFUH010000261.1"/>
</dbReference>
<evidence type="ECO:0000256" key="10">
    <source>
        <dbReference type="SAM" id="SignalP"/>
    </source>
</evidence>
<dbReference type="PROSITE" id="PS52016">
    <property type="entry name" value="TONB_DEPENDENT_REC_3"/>
    <property type="match status" value="1"/>
</dbReference>
<evidence type="ECO:0000313" key="13">
    <source>
        <dbReference type="EMBL" id="MEA5669635.1"/>
    </source>
</evidence>
<keyword evidence="2 8" id="KW-0813">Transport</keyword>
<keyword evidence="5 9" id="KW-0798">TonB box</keyword>
<dbReference type="InterPro" id="IPR036942">
    <property type="entry name" value="Beta-barrel_TonB_sf"/>
</dbReference>
<comment type="similarity">
    <text evidence="8 9">Belongs to the TonB-dependent receptor family.</text>
</comment>
<organism evidence="13 14">
    <name type="scientific">Stenotrophomonas capsici</name>
    <dbReference type="NCBI Taxonomy" id="3110230"/>
    <lineage>
        <taxon>Bacteria</taxon>
        <taxon>Pseudomonadati</taxon>
        <taxon>Pseudomonadota</taxon>
        <taxon>Gammaproteobacteria</taxon>
        <taxon>Lysobacterales</taxon>
        <taxon>Lysobacteraceae</taxon>
        <taxon>Stenotrophomonas</taxon>
    </lineage>
</organism>
<dbReference type="EMBL" id="JAYFUH010000261">
    <property type="protein sequence ID" value="MEA5669635.1"/>
    <property type="molecule type" value="Genomic_DNA"/>
</dbReference>
<dbReference type="SUPFAM" id="SSF56935">
    <property type="entry name" value="Porins"/>
    <property type="match status" value="1"/>
</dbReference>
<keyword evidence="14" id="KW-1185">Reference proteome</keyword>
<dbReference type="Gene3D" id="2.40.170.20">
    <property type="entry name" value="TonB-dependent receptor, beta-barrel domain"/>
    <property type="match status" value="1"/>
</dbReference>
<proteinExistence type="inferred from homology"/>
<keyword evidence="7 8" id="KW-0998">Cell outer membrane</keyword>
<dbReference type="InterPro" id="IPR012910">
    <property type="entry name" value="Plug_dom"/>
</dbReference>
<evidence type="ECO:0000259" key="11">
    <source>
        <dbReference type="Pfam" id="PF00593"/>
    </source>
</evidence>
<evidence type="ECO:0000256" key="5">
    <source>
        <dbReference type="ARBA" id="ARBA00023077"/>
    </source>
</evidence>